<feature type="compositionally biased region" description="Polar residues" evidence="1">
    <location>
        <begin position="29"/>
        <end position="38"/>
    </location>
</feature>
<reference evidence="2" key="4">
    <citation type="submission" date="2025-08" db="UniProtKB">
        <authorList>
            <consortium name="Ensembl"/>
        </authorList>
    </citation>
    <scope>IDENTIFICATION</scope>
</reference>
<dbReference type="EMBL" id="AP002007">
    <property type="status" value="NOT_ANNOTATED_CDS"/>
    <property type="molecule type" value="Genomic_DNA"/>
</dbReference>
<feature type="region of interest" description="Disordered" evidence="1">
    <location>
        <begin position="15"/>
        <end position="38"/>
    </location>
</feature>
<gene>
    <name evidence="2" type="primary">SDHD</name>
</gene>
<reference evidence="2 3" key="3">
    <citation type="journal article" date="2006" name="Nature">
        <title>Human chromosome 11 DNA sequence and analysis including novel gene identification.</title>
        <authorList>
            <person name="Taylor T.D."/>
            <person name="Noguchi H."/>
            <person name="Totoki Y."/>
            <person name="Toyoda A."/>
            <person name="Kuroki Y."/>
            <person name="Dewar K."/>
            <person name="Lloyd C."/>
            <person name="Itoh T."/>
            <person name="Takeda T."/>
            <person name="Kim D.W."/>
            <person name="She X."/>
            <person name="Barlow K.F."/>
            <person name="Bloom T."/>
            <person name="Bruford E."/>
            <person name="Chang J.L."/>
            <person name="Cuomo C.A."/>
            <person name="Eichler E."/>
            <person name="FitzGerald M.G."/>
            <person name="Jaffe D.B."/>
            <person name="LaButti K."/>
            <person name="Nicol R."/>
            <person name="Park H.S."/>
            <person name="Seaman C."/>
            <person name="Sougnez C."/>
            <person name="Yang X."/>
            <person name="Zimmer A.R."/>
            <person name="Zody M.C."/>
            <person name="Birren B.W."/>
            <person name="Nusbaum C."/>
            <person name="Fujiyama A."/>
            <person name="Hattori M."/>
            <person name="Rogers J."/>
            <person name="Lander E.S."/>
            <person name="Sakaki Y."/>
        </authorList>
    </citation>
    <scope>NUCLEOTIDE SEQUENCE [LARGE SCALE GENOMIC DNA]</scope>
</reference>
<evidence type="ECO:0000313" key="2">
    <source>
        <dbReference type="Ensembl" id="ENSP00000519378.1"/>
    </source>
</evidence>
<name>A0AAQ5BHI1_HUMAN</name>
<evidence type="ECO:0000256" key="1">
    <source>
        <dbReference type="SAM" id="MobiDB-lite"/>
    </source>
</evidence>
<evidence type="ECO:0000313" key="3">
    <source>
        <dbReference type="Proteomes" id="UP000005640"/>
    </source>
</evidence>
<keyword evidence="3" id="KW-1185">Reference proteome</keyword>
<reference evidence="2" key="5">
    <citation type="submission" date="2025-09" db="UniProtKB">
        <authorList>
            <consortium name="Ensembl"/>
        </authorList>
    </citation>
    <scope>IDENTIFICATION</scope>
</reference>
<accession>A0AAQ5BHI1</accession>
<dbReference type="EMBL" id="KF455507">
    <property type="status" value="NOT_ANNOTATED_CDS"/>
    <property type="molecule type" value="Genomic_DNA"/>
</dbReference>
<dbReference type="Proteomes" id="UP000005640">
    <property type="component" value="Chromosome 11"/>
</dbReference>
<dbReference type="GeneTree" id="ENSGT00390000010003"/>
<protein>
    <submittedName>
        <fullName evidence="2">Succinate dehydrogenase complex subunit D</fullName>
    </submittedName>
</protein>
<dbReference type="HGNC" id="HGNC:10683">
    <property type="gene designation" value="SDHD"/>
</dbReference>
<organism evidence="2 3">
    <name type="scientific">Homo sapiens</name>
    <name type="common">Human</name>
    <dbReference type="NCBI Taxonomy" id="9606"/>
    <lineage>
        <taxon>Eukaryota</taxon>
        <taxon>Metazoa</taxon>
        <taxon>Chordata</taxon>
        <taxon>Craniata</taxon>
        <taxon>Vertebrata</taxon>
        <taxon>Euteleostomi</taxon>
        <taxon>Mammalia</taxon>
        <taxon>Eutheria</taxon>
        <taxon>Euarchontoglires</taxon>
        <taxon>Primates</taxon>
        <taxon>Haplorrhini</taxon>
        <taxon>Catarrhini</taxon>
        <taxon>Hominidae</taxon>
        <taxon>Homo</taxon>
    </lineage>
</organism>
<dbReference type="Ensembl" id="ENST00000714087.1">
    <property type="protein sequence ID" value="ENSP00000519378.1"/>
    <property type="gene ID" value="ENSG00000204370.15"/>
</dbReference>
<dbReference type="EMBL" id="KF511119">
    <property type="status" value="NOT_ANNOTATED_CDS"/>
    <property type="molecule type" value="Genomic_DNA"/>
</dbReference>
<dbReference type="OpenTargets" id="ENSG00000204370"/>
<proteinExistence type="predicted"/>
<dbReference type="AlphaFoldDB" id="A0AAQ5BHI1"/>
<reference evidence="2 3" key="2">
    <citation type="journal article" date="2004" name="Nature">
        <title>Finishing the euchromatic sequence of the human genome.</title>
        <authorList>
            <consortium name="International Human Genome Sequencing Consortium"/>
        </authorList>
    </citation>
    <scope>NUCLEOTIDE SEQUENCE [LARGE SCALE GENOMIC DNA]</scope>
</reference>
<reference evidence="2 3" key="1">
    <citation type="journal article" date="2001" name="Nature">
        <title>Initial sequencing and analysis of the human genome.</title>
        <authorList>
            <consortium name="International Human Genome Sequencing Consortium"/>
            <person name="Lander E.S."/>
            <person name="Linton L.M."/>
            <person name="Birren B."/>
            <person name="Nusbaum C."/>
            <person name="Zody M.C."/>
            <person name="Baldwin J."/>
            <person name="Devon K."/>
            <person name="Dewar K."/>
            <person name="Doyle M."/>
            <person name="FitzHugh W."/>
            <person name="Funke R."/>
            <person name="Gage D."/>
            <person name="Harris K."/>
            <person name="Heaford A."/>
            <person name="Howland J."/>
            <person name="Kann L."/>
            <person name="Lehoczky J."/>
            <person name="LeVine R."/>
            <person name="McEwan P."/>
            <person name="McKernan K."/>
            <person name="Meldrim J."/>
            <person name="Mesirov J.P."/>
            <person name="Miranda C."/>
            <person name="Morris W."/>
            <person name="Naylor J."/>
            <person name="Raymond C."/>
            <person name="Rosetti M."/>
            <person name="Santos R."/>
            <person name="Sheridan A."/>
            <person name="Sougnez C."/>
            <person name="Stange-Thomann N."/>
            <person name="Stojanovic N."/>
            <person name="Subramanian A."/>
            <person name="Wyman D."/>
            <person name="Rogers J."/>
            <person name="Sulston J."/>
            <person name="Ainscough R."/>
            <person name="Beck S."/>
            <person name="Bentley D."/>
            <person name="Burton J."/>
            <person name="Clee C."/>
            <person name="Carter N."/>
            <person name="Coulson A."/>
            <person name="Deadman R."/>
            <person name="Deloukas P."/>
            <person name="Dunham A."/>
            <person name="Dunham I."/>
            <person name="Durbin R."/>
            <person name="French L."/>
            <person name="Grafham D."/>
            <person name="Gregory S."/>
            <person name="Hubbard T."/>
            <person name="Humphray S."/>
            <person name="Hunt A."/>
            <person name="Jones M."/>
            <person name="Lloyd C."/>
            <person name="McMurray A."/>
            <person name="Matthews L."/>
            <person name="Mercer S."/>
            <person name="Milne S."/>
            <person name="Mullikin J.C."/>
            <person name="Mungall A."/>
            <person name="Plumb R."/>
            <person name="Ross M."/>
            <person name="Shownkeen R."/>
            <person name="Sims S."/>
            <person name="Waterston R.H."/>
            <person name="Wilson R.K."/>
            <person name="Hillier L.W."/>
            <person name="McPherson J.D."/>
            <person name="Marra M.A."/>
            <person name="Mardis E.R."/>
            <person name="Fulton L.A."/>
            <person name="Chinwalla A.T."/>
            <person name="Pepin K.H."/>
            <person name="Gish W.R."/>
            <person name="Chissoe S.L."/>
            <person name="Wendl M.C."/>
            <person name="Delehaunty K.D."/>
            <person name="Miner T.L."/>
            <person name="Delehaunty A."/>
            <person name="Kramer J.B."/>
            <person name="Cook L.L."/>
            <person name="Fulton R.S."/>
            <person name="Johnson D.L."/>
            <person name="Minx P.J."/>
            <person name="Clifton S.W."/>
            <person name="Hawkins T."/>
            <person name="Branscomb E."/>
            <person name="Predki P."/>
            <person name="Richardson P."/>
            <person name="Wenning S."/>
            <person name="Slezak T."/>
            <person name="Doggett N."/>
            <person name="Cheng J.F."/>
            <person name="Olsen A."/>
            <person name="Lucas S."/>
            <person name="Elkin C."/>
            <person name="Uberbacher E."/>
            <person name="Frazier M."/>
            <person name="Gibbs R.A."/>
            <person name="Muzny D.M."/>
            <person name="Scherer S.E."/>
            <person name="Bouck J.B."/>
            <person name="Sodergren E.J."/>
            <person name="Worley K.C."/>
            <person name="Rives C.M."/>
            <person name="Gorrell J.H."/>
            <person name="Metzker M.L."/>
            <person name="Naylor S.L."/>
            <person name="Kucherlapati R.S."/>
            <person name="Nelson D.L."/>
            <person name="Weinstock G.M."/>
            <person name="Sakaki Y."/>
            <person name="Fujiyama A."/>
            <person name="Hattori M."/>
            <person name="Yada T."/>
            <person name="Toyoda A."/>
            <person name="Itoh T."/>
            <person name="Kawagoe C."/>
            <person name="Watanabe H."/>
            <person name="Totoki Y."/>
            <person name="Taylor T."/>
            <person name="Weissenbach J."/>
            <person name="Heilig R."/>
            <person name="Saurin W."/>
            <person name="Artiguenave F."/>
            <person name="Brottier P."/>
            <person name="Bruls T."/>
            <person name="Pelletier E."/>
            <person name="Robert C."/>
            <person name="Wincker P."/>
            <person name="Smith D.R."/>
            <person name="Doucette-Stamm L."/>
            <person name="Rubenfield M."/>
            <person name="Weinstock K."/>
            <person name="Lee H.M."/>
            <person name="Dubois J."/>
            <person name="Rosenthal A."/>
            <person name="Platzer M."/>
            <person name="Nyakatura G."/>
            <person name="Taudien S."/>
            <person name="Rump A."/>
            <person name="Yang H."/>
            <person name="Yu J."/>
            <person name="Wang J."/>
            <person name="Huang G."/>
            <person name="Gu J."/>
            <person name="Hood L."/>
            <person name="Rowen L."/>
            <person name="Madan A."/>
            <person name="Qin S."/>
            <person name="Davis R.W."/>
            <person name="Federspiel N.A."/>
            <person name="Abola A.P."/>
            <person name="Proctor M.J."/>
            <person name="Myers R.M."/>
            <person name="Schmutz J."/>
            <person name="Dickson M."/>
            <person name="Grimwood J."/>
            <person name="Cox D.R."/>
            <person name="Olson M.V."/>
            <person name="Kaul R."/>
            <person name="Raymond C."/>
            <person name="Shimizu N."/>
            <person name="Kawasaki K."/>
            <person name="Minoshima S."/>
            <person name="Evans G.A."/>
            <person name="Athanasiou M."/>
            <person name="Schultz R."/>
            <person name="Roe B.A."/>
            <person name="Chen F."/>
            <person name="Pan H."/>
            <person name="Ramser J."/>
            <person name="Lehrach H."/>
            <person name="Reinhardt R."/>
            <person name="McCombie W.R."/>
            <person name="de la Bastide M."/>
            <person name="Dedhia N."/>
            <person name="Blocker H."/>
            <person name="Hornischer K."/>
            <person name="Nordsiek G."/>
            <person name="Agarwala R."/>
            <person name="Aravind L."/>
            <person name="Bailey J.A."/>
            <person name="Bateman A."/>
            <person name="Batzoglou S."/>
            <person name="Birney E."/>
            <person name="Bork P."/>
            <person name="Brown D.G."/>
            <person name="Burge C.B."/>
            <person name="Cerutti L."/>
            <person name="Chen H.C."/>
            <person name="Church D."/>
            <person name="Clamp M."/>
            <person name="Copley R.R."/>
            <person name="Doerks T."/>
            <person name="Eddy S.R."/>
            <person name="Eichler E.E."/>
            <person name="Furey T.S."/>
            <person name="Galagan J."/>
            <person name="Gilbert J.G."/>
            <person name="Harmon C."/>
            <person name="Hayashizaki Y."/>
            <person name="Haussler D."/>
            <person name="Hermjakob H."/>
            <person name="Hokamp K."/>
            <person name="Jang W."/>
            <person name="Johnson L.S."/>
            <person name="Jones T.A."/>
            <person name="Kasif S."/>
            <person name="Kaspryzk A."/>
            <person name="Kennedy S."/>
            <person name="Kent W.J."/>
            <person name="Kitts P."/>
            <person name="Koonin E.V."/>
            <person name="Korf I."/>
            <person name="Kulp D."/>
            <person name="Lancet D."/>
            <person name="Lowe T.M."/>
            <person name="McLysaght A."/>
            <person name="Mikkelsen T."/>
            <person name="Moran J.V."/>
            <person name="Mulder N."/>
            <person name="Pollara V.J."/>
            <person name="Ponting C.P."/>
            <person name="Schuler G."/>
            <person name="Schultz J."/>
            <person name="Slater G."/>
            <person name="Smit A.F."/>
            <person name="Stupka E."/>
            <person name="Szustakowski J."/>
            <person name="Thierry-Mieg D."/>
            <person name="Thierry-Mieg J."/>
            <person name="Wagner L."/>
            <person name="Wallis J."/>
            <person name="Wheeler R."/>
            <person name="Williams A."/>
            <person name="Wolf Y.I."/>
            <person name="Wolfe K.H."/>
            <person name="Yang S.P."/>
            <person name="Yeh R.F."/>
            <person name="Collins F."/>
            <person name="Guyer M.S."/>
            <person name="Peterson J."/>
            <person name="Felsenfeld A."/>
            <person name="Wetterstrand K.A."/>
            <person name="Patrinos A."/>
            <person name="Morgan M.J."/>
            <person name="de Jong P."/>
            <person name="Catanese J.J."/>
            <person name="Osoegawa K."/>
            <person name="Shizuya H."/>
            <person name="Choi S."/>
            <person name="Chen Y.J."/>
        </authorList>
    </citation>
    <scope>NUCLEOTIDE SEQUENCE [LARGE SCALE GENOMIC DNA]</scope>
</reference>
<sequence>MAVLWRLSAVCGALGGRGEGSSHPEVLSVASSQGRGWK</sequence>
<dbReference type="Ensembl" id="ENST00000714087.1">
    <property type="protein sequence ID" value="ENSP00000519378.1"/>
    <property type="gene ID" value="ENSG00000204370.14"/>
</dbReference>